<keyword evidence="3" id="KW-0489">Methyltransferase</keyword>
<evidence type="ECO:0000256" key="4">
    <source>
        <dbReference type="ARBA" id="ARBA00022679"/>
    </source>
</evidence>
<dbReference type="NCBIfam" id="TIGR00537">
    <property type="entry name" value="hemK_rel_arch"/>
    <property type="match status" value="1"/>
</dbReference>
<sequence length="207" mass="23207">MTLKTPLYDLKKFSNVYEPSEDTFLFIDAIEKDFSFLKQLKPAIAVEIGSGSGVVICSLAQIFSNSCTYFATDVNNQACLATYNTGCCNSVSINCSNMDLLSGFNDYLFDLILFNPPYVVTDIDEISGQGLNRAWAGGVCGRVIIDKLLTDVQKYLSPKGVLYLVLLKENKPEQIIDVMARKGFCSDLVLERRIPGEHLFIYKFYRK</sequence>
<comment type="similarity">
    <text evidence="2">Belongs to the eukaryotic/archaeal PrmC-related family.</text>
</comment>
<reference evidence="18" key="1">
    <citation type="submission" date="2022-03" db="EMBL/GenBank/DDBJ databases">
        <authorList>
            <person name="Sayadi A."/>
        </authorList>
    </citation>
    <scope>NUCLEOTIDE SEQUENCE</scope>
</reference>
<evidence type="ECO:0000256" key="11">
    <source>
        <dbReference type="ARBA" id="ARBA00075330"/>
    </source>
</evidence>
<evidence type="ECO:0000256" key="10">
    <source>
        <dbReference type="ARBA" id="ARBA00062344"/>
    </source>
</evidence>
<dbReference type="InterPro" id="IPR052190">
    <property type="entry name" value="Euk-Arch_PrmC-MTase"/>
</dbReference>
<name>A0A9P0K1S8_ACAOB</name>
<dbReference type="Pfam" id="PF05175">
    <property type="entry name" value="MTS"/>
    <property type="match status" value="1"/>
</dbReference>
<evidence type="ECO:0000256" key="13">
    <source>
        <dbReference type="ARBA" id="ARBA00080992"/>
    </source>
</evidence>
<evidence type="ECO:0000256" key="14">
    <source>
        <dbReference type="ARBA" id="ARBA00083337"/>
    </source>
</evidence>
<keyword evidence="5" id="KW-0949">S-adenosyl-L-methionine</keyword>
<comment type="catalytic activity">
    <reaction evidence="7">
        <text>L-lysyl-[histone] + S-adenosyl-L-methionine = N(6)-methyl-L-lysyl-[histone] + S-adenosyl-L-homocysteine + H(+)</text>
        <dbReference type="Rhea" id="RHEA:10024"/>
        <dbReference type="Rhea" id="RHEA-COMP:9845"/>
        <dbReference type="Rhea" id="RHEA-COMP:9846"/>
        <dbReference type="ChEBI" id="CHEBI:15378"/>
        <dbReference type="ChEBI" id="CHEBI:29969"/>
        <dbReference type="ChEBI" id="CHEBI:57856"/>
        <dbReference type="ChEBI" id="CHEBI:59789"/>
        <dbReference type="ChEBI" id="CHEBI:61929"/>
    </reaction>
    <physiologicalReaction direction="left-to-right" evidence="7">
        <dbReference type="Rhea" id="RHEA:10025"/>
    </physiologicalReaction>
</comment>
<dbReference type="Gene3D" id="3.40.50.150">
    <property type="entry name" value="Vaccinia Virus protein VP39"/>
    <property type="match status" value="1"/>
</dbReference>
<evidence type="ECO:0000256" key="9">
    <source>
        <dbReference type="ARBA" id="ARBA00053180"/>
    </source>
</evidence>
<keyword evidence="19" id="KW-1185">Reference proteome</keyword>
<dbReference type="GO" id="GO:0003676">
    <property type="term" value="F:nucleic acid binding"/>
    <property type="evidence" value="ECO:0007669"/>
    <property type="project" value="InterPro"/>
</dbReference>
<dbReference type="PANTHER" id="PTHR45875">
    <property type="entry name" value="METHYLTRANSFERASE N6AMT1"/>
    <property type="match status" value="1"/>
</dbReference>
<evidence type="ECO:0000256" key="5">
    <source>
        <dbReference type="ARBA" id="ARBA00022691"/>
    </source>
</evidence>
<gene>
    <name evidence="18" type="ORF">ACAOBT_LOCUS6403</name>
</gene>
<dbReference type="GO" id="GO:0032259">
    <property type="term" value="P:methylation"/>
    <property type="evidence" value="ECO:0007669"/>
    <property type="project" value="UniProtKB-KW"/>
</dbReference>
<dbReference type="GO" id="GO:0036009">
    <property type="term" value="F:protein-glutamine N-methyltransferase activity"/>
    <property type="evidence" value="ECO:0007669"/>
    <property type="project" value="UniProtKB-ARBA"/>
</dbReference>
<keyword evidence="6" id="KW-0539">Nucleus</keyword>
<evidence type="ECO:0000313" key="19">
    <source>
        <dbReference type="Proteomes" id="UP001152888"/>
    </source>
</evidence>
<dbReference type="GO" id="GO:0005634">
    <property type="term" value="C:nucleus"/>
    <property type="evidence" value="ECO:0007669"/>
    <property type="project" value="UniProtKB-SubCell"/>
</dbReference>
<dbReference type="AlphaFoldDB" id="A0A9P0K1S8"/>
<protein>
    <recommendedName>
        <fullName evidence="15">Methyltransferase HEMK2</fullName>
    </recommendedName>
    <alternativeName>
        <fullName evidence="14">HemK methyltransferase family member 2</fullName>
    </alternativeName>
    <alternativeName>
        <fullName evidence="12">Lysine N-methyltransferase 9</fullName>
    </alternativeName>
    <alternativeName>
        <fullName evidence="11">Methylarsonite methyltransferase N6AMT1</fullName>
    </alternativeName>
    <alternativeName>
        <fullName evidence="16">Methyltransferase N6AMT1</fullName>
    </alternativeName>
    <alternativeName>
        <fullName evidence="13">Protein N(5)-glutamine methyltransferase</fullName>
    </alternativeName>
</protein>
<dbReference type="InterPro" id="IPR007848">
    <property type="entry name" value="Small_mtfrase_dom"/>
</dbReference>
<evidence type="ECO:0000256" key="8">
    <source>
        <dbReference type="ARBA" id="ARBA00050903"/>
    </source>
</evidence>
<comment type="subunit">
    <text evidence="10">Heterodimer; heterodimerization with TRMT112 is required for S-adenosyl-L-methionine-binding.</text>
</comment>
<organism evidence="18 19">
    <name type="scientific">Acanthoscelides obtectus</name>
    <name type="common">Bean weevil</name>
    <name type="synonym">Bruchus obtectus</name>
    <dbReference type="NCBI Taxonomy" id="200917"/>
    <lineage>
        <taxon>Eukaryota</taxon>
        <taxon>Metazoa</taxon>
        <taxon>Ecdysozoa</taxon>
        <taxon>Arthropoda</taxon>
        <taxon>Hexapoda</taxon>
        <taxon>Insecta</taxon>
        <taxon>Pterygota</taxon>
        <taxon>Neoptera</taxon>
        <taxon>Endopterygota</taxon>
        <taxon>Coleoptera</taxon>
        <taxon>Polyphaga</taxon>
        <taxon>Cucujiformia</taxon>
        <taxon>Chrysomeloidea</taxon>
        <taxon>Chrysomelidae</taxon>
        <taxon>Bruchinae</taxon>
        <taxon>Bruchini</taxon>
        <taxon>Acanthoscelides</taxon>
    </lineage>
</organism>
<evidence type="ECO:0000256" key="16">
    <source>
        <dbReference type="ARBA" id="ARBA00093667"/>
    </source>
</evidence>
<comment type="catalytic activity">
    <reaction evidence="8">
        <text>methylarsonous acid + S-adenosyl-L-methionine = dimethylarsinate + S-adenosyl-L-homocysteine + 2 H(+)</text>
        <dbReference type="Rhea" id="RHEA:11684"/>
        <dbReference type="ChEBI" id="CHEBI:15378"/>
        <dbReference type="ChEBI" id="CHEBI:16223"/>
        <dbReference type="ChEBI" id="CHEBI:17826"/>
        <dbReference type="ChEBI" id="CHEBI:57856"/>
        <dbReference type="ChEBI" id="CHEBI:59789"/>
    </reaction>
</comment>
<dbReference type="InterPro" id="IPR004557">
    <property type="entry name" value="PrmC-related"/>
</dbReference>
<evidence type="ECO:0000256" key="12">
    <source>
        <dbReference type="ARBA" id="ARBA00076540"/>
    </source>
</evidence>
<evidence type="ECO:0000256" key="7">
    <source>
        <dbReference type="ARBA" id="ARBA00048619"/>
    </source>
</evidence>
<evidence type="ECO:0000256" key="15">
    <source>
        <dbReference type="ARBA" id="ARBA00093624"/>
    </source>
</evidence>
<keyword evidence="4" id="KW-0808">Transferase</keyword>
<dbReference type="FunFam" id="3.40.50.150:FF:000077">
    <property type="entry name" value="HemK methyltransferase family member 2"/>
    <property type="match status" value="1"/>
</dbReference>
<evidence type="ECO:0000313" key="18">
    <source>
        <dbReference type="EMBL" id="CAH1965573.1"/>
    </source>
</evidence>
<evidence type="ECO:0000256" key="3">
    <source>
        <dbReference type="ARBA" id="ARBA00022603"/>
    </source>
</evidence>
<comment type="subcellular location">
    <subcellularLocation>
        <location evidence="1">Nucleus</location>
    </subcellularLocation>
</comment>
<evidence type="ECO:0000259" key="17">
    <source>
        <dbReference type="Pfam" id="PF05175"/>
    </source>
</evidence>
<dbReference type="OrthoDB" id="406152at2759"/>
<evidence type="ECO:0000256" key="1">
    <source>
        <dbReference type="ARBA" id="ARBA00004123"/>
    </source>
</evidence>
<comment type="caution">
    <text evidence="18">The sequence shown here is derived from an EMBL/GenBank/DDBJ whole genome shotgun (WGS) entry which is preliminary data.</text>
</comment>
<dbReference type="PANTHER" id="PTHR45875:SF1">
    <property type="entry name" value="METHYLTRANSFERASE N6AMT1"/>
    <property type="match status" value="1"/>
</dbReference>
<dbReference type="InterPro" id="IPR029063">
    <property type="entry name" value="SAM-dependent_MTases_sf"/>
</dbReference>
<accession>A0A9P0K1S8</accession>
<feature type="domain" description="Methyltransferase small" evidence="17">
    <location>
        <begin position="44"/>
        <end position="119"/>
    </location>
</feature>
<dbReference type="Proteomes" id="UP001152888">
    <property type="component" value="Unassembled WGS sequence"/>
</dbReference>
<dbReference type="InterPro" id="IPR002052">
    <property type="entry name" value="DNA_methylase_N6_adenine_CS"/>
</dbReference>
<proteinExistence type="inferred from homology"/>
<dbReference type="EMBL" id="CAKOFQ010006726">
    <property type="protein sequence ID" value="CAH1965573.1"/>
    <property type="molecule type" value="Genomic_DNA"/>
</dbReference>
<evidence type="ECO:0000256" key="6">
    <source>
        <dbReference type="ARBA" id="ARBA00023242"/>
    </source>
</evidence>
<dbReference type="SUPFAM" id="SSF53335">
    <property type="entry name" value="S-adenosyl-L-methionine-dependent methyltransferases"/>
    <property type="match status" value="1"/>
</dbReference>
<dbReference type="GO" id="GO:0035657">
    <property type="term" value="C:eRF1 methyltransferase complex"/>
    <property type="evidence" value="ECO:0007669"/>
    <property type="project" value="TreeGrafter"/>
</dbReference>
<comment type="function">
    <text evidence="9">Methyltransferase that can methylate proteins and, to a lower extent, arsenic. Catalytic subunit of a heterodimer with TRMT112, which monomethylates 'Lys-12' of histone H4 (H4K12me1), a modification present at the promoters of numerous genes encoding cell cycle regulators. Catalytic subunit of a heterodimer with TRMT112, which catalyzes N5-methylation of Glu residue of proteins with a Gly-Gln-Xaa-Xaa-Xaa-Arg motif. Methylates ETF1 on 'Gln-185'; ETF1 needs to be complexed to ERF3 in its GTP-bound form to be efficiently methylated. May also play a role in the modulation of arsenic-induced toxicity by mediating the conversion of monomethylarsonous acid (3+) into the less toxic dimethylarsonic acid. It however only plays a limited role in arsenic metabolism compared with AS3MT.</text>
</comment>
<evidence type="ECO:0000256" key="2">
    <source>
        <dbReference type="ARBA" id="ARBA00006149"/>
    </source>
</evidence>
<dbReference type="PROSITE" id="PS00092">
    <property type="entry name" value="N6_MTASE"/>
    <property type="match status" value="1"/>
</dbReference>